<evidence type="ECO:0000256" key="1">
    <source>
        <dbReference type="ARBA" id="ARBA00022964"/>
    </source>
</evidence>
<comment type="caution">
    <text evidence="5">The sequence shown here is derived from an EMBL/GenBank/DDBJ whole genome shotgun (WGS) entry which is preliminary data.</text>
</comment>
<keyword evidence="2 5" id="KW-0560">Oxidoreductase</keyword>
<dbReference type="CDD" id="cd02216">
    <property type="entry name" value="cupin_GDO-like_N"/>
    <property type="match status" value="1"/>
</dbReference>
<dbReference type="AlphaFoldDB" id="A0A7Y9ISR6"/>
<keyword evidence="1 5" id="KW-0223">Dioxygenase</keyword>
<protein>
    <recommendedName>
        <fullName evidence="3">Gentisate 1,2-dioxygenase</fullName>
        <ecNumber evidence="3">1.13.11.4</ecNumber>
    </recommendedName>
</protein>
<evidence type="ECO:0000256" key="2">
    <source>
        <dbReference type="ARBA" id="ARBA00023002"/>
    </source>
</evidence>
<dbReference type="InterPro" id="IPR014710">
    <property type="entry name" value="RmlC-like_jellyroll"/>
</dbReference>
<dbReference type="GO" id="GO:0047922">
    <property type="term" value="F:gentisate 1,2-dioxygenase activity"/>
    <property type="evidence" value="ECO:0007669"/>
    <property type="project" value="UniProtKB-UniRule"/>
</dbReference>
<dbReference type="PANTHER" id="PTHR41517:SF1">
    <property type="entry name" value="CUPIN"/>
    <property type="match status" value="1"/>
</dbReference>
<dbReference type="Gene3D" id="2.60.120.10">
    <property type="entry name" value="Jelly Rolls"/>
    <property type="match status" value="1"/>
</dbReference>
<organism evidence="5 6">
    <name type="scientific">Pigmentiphaga litoralis</name>
    <dbReference type="NCBI Taxonomy" id="516702"/>
    <lineage>
        <taxon>Bacteria</taxon>
        <taxon>Pseudomonadati</taxon>
        <taxon>Pseudomonadota</taxon>
        <taxon>Betaproteobacteria</taxon>
        <taxon>Burkholderiales</taxon>
        <taxon>Alcaligenaceae</taxon>
        <taxon>Pigmentiphaga</taxon>
    </lineage>
</organism>
<dbReference type="EMBL" id="JACBYR010000001">
    <property type="protein sequence ID" value="NYE82296.1"/>
    <property type="molecule type" value="Genomic_DNA"/>
</dbReference>
<sequence>MTPPATASTPTRSPEAIRAEREAFYARIGQDNLAPLWEQLHNLVTKTPTSACVPAHWSYNQVRAYITEATDLITAQEAERRVLILENPGLRGKAAITTSLYAGLQCILPGEVARAHRHSQSALRLILEGDGAYTSVNGEKTIMRRGDFVTTPSWTFHDHGNDSDKPMVWLDGLDVQLVAALDASFAESSNDDQQALQRPVGDSVLRYGNGMAPVDWTPAPNKASPLFCYPYARTRESLFGMQAGGQPDPCLGYKLRYIDPLTGGAPMPTMGAYAQLLPRGMTTLPYQCSSGTVFAVLEGEVDVQVNDTRFTAVPNDVFVIPSWAAHTFSVRDDAVLFSFSDRPVQEALALYRENRSGRV</sequence>
<dbReference type="InterPro" id="IPR011960">
    <property type="entry name" value="Gentisate_dOase"/>
</dbReference>
<name>A0A7Y9ISR6_9BURK</name>
<evidence type="ECO:0000256" key="3">
    <source>
        <dbReference type="NCBIfam" id="TIGR02272"/>
    </source>
</evidence>
<dbReference type="Proteomes" id="UP000542125">
    <property type="component" value="Unassembled WGS sequence"/>
</dbReference>
<dbReference type="InterPro" id="IPR047183">
    <property type="entry name" value="GDO-like"/>
</dbReference>
<dbReference type="RefSeq" id="WP_257022158.1">
    <property type="nucleotide sequence ID" value="NZ_JACBYR010000001.1"/>
</dbReference>
<gene>
    <name evidence="5" type="ORF">FHW18_001567</name>
</gene>
<dbReference type="CDD" id="cd06992">
    <property type="entry name" value="cupin_GDO-like_C"/>
    <property type="match status" value="1"/>
</dbReference>
<dbReference type="Pfam" id="PF07883">
    <property type="entry name" value="Cupin_2"/>
    <property type="match status" value="2"/>
</dbReference>
<feature type="domain" description="Cupin type-2" evidence="4">
    <location>
        <begin position="104"/>
        <end position="171"/>
    </location>
</feature>
<reference evidence="5 6" key="1">
    <citation type="submission" date="2020-07" db="EMBL/GenBank/DDBJ databases">
        <title>Genomic Encyclopedia of Type Strains, Phase IV (KMG-V): Genome sequencing to study the core and pangenomes of soil and plant-associated prokaryotes.</title>
        <authorList>
            <person name="Whitman W."/>
        </authorList>
    </citation>
    <scope>NUCLEOTIDE SEQUENCE [LARGE SCALE GENOMIC DNA]</scope>
    <source>
        <strain evidence="5 6">SAS40</strain>
    </source>
</reference>
<dbReference type="InterPro" id="IPR013096">
    <property type="entry name" value="Cupin_2"/>
</dbReference>
<dbReference type="InterPro" id="IPR011051">
    <property type="entry name" value="RmlC_Cupin_sf"/>
</dbReference>
<dbReference type="NCBIfam" id="TIGR02272">
    <property type="entry name" value="gentisate_1_2"/>
    <property type="match status" value="1"/>
</dbReference>
<evidence type="ECO:0000313" key="5">
    <source>
        <dbReference type="EMBL" id="NYE82296.1"/>
    </source>
</evidence>
<keyword evidence="6" id="KW-1185">Reference proteome</keyword>
<evidence type="ECO:0000259" key="4">
    <source>
        <dbReference type="Pfam" id="PF07883"/>
    </source>
</evidence>
<accession>A0A7Y9ISR6</accession>
<proteinExistence type="predicted"/>
<feature type="domain" description="Cupin type-2" evidence="4">
    <location>
        <begin position="292"/>
        <end position="334"/>
    </location>
</feature>
<dbReference type="SUPFAM" id="SSF51182">
    <property type="entry name" value="RmlC-like cupins"/>
    <property type="match status" value="1"/>
</dbReference>
<evidence type="ECO:0000313" key="6">
    <source>
        <dbReference type="Proteomes" id="UP000542125"/>
    </source>
</evidence>
<dbReference type="PANTHER" id="PTHR41517">
    <property type="entry name" value="1,2-DIOXYGENASE PROTEIN-RELATED"/>
    <property type="match status" value="1"/>
</dbReference>
<dbReference type="EC" id="1.13.11.4" evidence="3"/>